<dbReference type="Gene3D" id="2.30.30.40">
    <property type="entry name" value="SH3 Domains"/>
    <property type="match status" value="1"/>
</dbReference>
<comment type="caution">
    <text evidence="3">The sequence shown here is derived from an EMBL/GenBank/DDBJ whole genome shotgun (WGS) entry which is preliminary data.</text>
</comment>
<dbReference type="SMART" id="SM00260">
    <property type="entry name" value="CheW"/>
    <property type="match status" value="1"/>
</dbReference>
<evidence type="ECO:0000313" key="3">
    <source>
        <dbReference type="EMBL" id="RQP22929.1"/>
    </source>
</evidence>
<dbReference type="InterPro" id="IPR036061">
    <property type="entry name" value="CheW-like_dom_sf"/>
</dbReference>
<dbReference type="PANTHER" id="PTHR22617">
    <property type="entry name" value="CHEMOTAXIS SENSOR HISTIDINE KINASE-RELATED"/>
    <property type="match status" value="1"/>
</dbReference>
<dbReference type="GO" id="GO:0005829">
    <property type="term" value="C:cytosol"/>
    <property type="evidence" value="ECO:0007669"/>
    <property type="project" value="TreeGrafter"/>
</dbReference>
<feature type="domain" description="CheW-like" evidence="2">
    <location>
        <begin position="81"/>
        <end position="206"/>
    </location>
</feature>
<accession>A0A3N7JPC1</accession>
<evidence type="ECO:0000313" key="4">
    <source>
        <dbReference type="Proteomes" id="UP000267464"/>
    </source>
</evidence>
<dbReference type="SUPFAM" id="SSF50341">
    <property type="entry name" value="CheW-like"/>
    <property type="match status" value="1"/>
</dbReference>
<dbReference type="Gene3D" id="2.40.50.180">
    <property type="entry name" value="CheA-289, Domain 4"/>
    <property type="match status" value="1"/>
</dbReference>
<dbReference type="OrthoDB" id="9790406at2"/>
<dbReference type="InterPro" id="IPR002545">
    <property type="entry name" value="CheW-lke_dom"/>
</dbReference>
<sequence length="206" mass="22395">MRWPSESRPAARRDSHRSAQHGGFPVSPARPPINWAQLRERLARTEEALFRGQYATPEARLAAHEARTRAISAQPAPRGNGTEVVEFVLGTRHYAVPTAHVMEVRALNTLTPLPCVPRFVSGIMSVQGRIIAVIDLKTLLDLPESGLTDLNKVIILRHADMEFGVLADAIVGGRWLPSSEAGTLTLLDVPGMAGDPRFTIDAEVAA</sequence>
<dbReference type="Proteomes" id="UP000267464">
    <property type="component" value="Unassembled WGS sequence"/>
</dbReference>
<organism evidence="3 4">
    <name type="scientific">Piscinibacter terrae</name>
    <dbReference type="NCBI Taxonomy" id="2496871"/>
    <lineage>
        <taxon>Bacteria</taxon>
        <taxon>Pseudomonadati</taxon>
        <taxon>Pseudomonadota</taxon>
        <taxon>Betaproteobacteria</taxon>
        <taxon>Burkholderiales</taxon>
        <taxon>Sphaerotilaceae</taxon>
        <taxon>Piscinibacter</taxon>
    </lineage>
</organism>
<evidence type="ECO:0000256" key="1">
    <source>
        <dbReference type="SAM" id="MobiDB-lite"/>
    </source>
</evidence>
<dbReference type="GO" id="GO:0006935">
    <property type="term" value="P:chemotaxis"/>
    <property type="evidence" value="ECO:0007669"/>
    <property type="project" value="InterPro"/>
</dbReference>
<dbReference type="EMBL" id="QUSW01000006">
    <property type="protein sequence ID" value="RQP22929.1"/>
    <property type="molecule type" value="Genomic_DNA"/>
</dbReference>
<protein>
    <submittedName>
        <fullName evidence="3">Chemotaxis protein CheW</fullName>
    </submittedName>
</protein>
<dbReference type="GO" id="GO:0007165">
    <property type="term" value="P:signal transduction"/>
    <property type="evidence" value="ECO:0007669"/>
    <property type="project" value="InterPro"/>
</dbReference>
<dbReference type="PANTHER" id="PTHR22617:SF23">
    <property type="entry name" value="CHEMOTAXIS PROTEIN CHEW"/>
    <property type="match status" value="1"/>
</dbReference>
<dbReference type="InterPro" id="IPR039315">
    <property type="entry name" value="CheW"/>
</dbReference>
<gene>
    <name evidence="3" type="ORF">DZC73_21465</name>
</gene>
<dbReference type="PROSITE" id="PS50851">
    <property type="entry name" value="CHEW"/>
    <property type="match status" value="1"/>
</dbReference>
<keyword evidence="4" id="KW-1185">Reference proteome</keyword>
<reference evidence="3 4" key="2">
    <citation type="submission" date="2018-12" db="EMBL/GenBank/DDBJ databases">
        <title>Rhizobacter gummiphilus sp. nov., a rubber-degrading bacterium isolated from the soil of a botanical garden in Japan.</title>
        <authorList>
            <person name="Shunsuke S.S."/>
        </authorList>
    </citation>
    <scope>NUCLEOTIDE SEQUENCE [LARGE SCALE GENOMIC DNA]</scope>
    <source>
        <strain evidence="3 4">S-16</strain>
    </source>
</reference>
<reference evidence="3 4" key="1">
    <citation type="submission" date="2018-08" db="EMBL/GenBank/DDBJ databases">
        <authorList>
            <person name="Khan S.A."/>
            <person name="Jeon C.O."/>
            <person name="Chun B.H."/>
            <person name="Jeong S.E."/>
        </authorList>
    </citation>
    <scope>NUCLEOTIDE SEQUENCE [LARGE SCALE GENOMIC DNA]</scope>
    <source>
        <strain evidence="3 4">S-16</strain>
    </source>
</reference>
<feature type="region of interest" description="Disordered" evidence="1">
    <location>
        <begin position="1"/>
        <end position="31"/>
    </location>
</feature>
<name>A0A3N7JPC1_9BURK</name>
<proteinExistence type="predicted"/>
<dbReference type="Pfam" id="PF01584">
    <property type="entry name" value="CheW"/>
    <property type="match status" value="1"/>
</dbReference>
<dbReference type="AlphaFoldDB" id="A0A3N7JPC1"/>
<evidence type="ECO:0000259" key="2">
    <source>
        <dbReference type="PROSITE" id="PS50851"/>
    </source>
</evidence>